<gene>
    <name evidence="2" type="ORF">MED297_03055</name>
</gene>
<evidence type="ECO:0000313" key="3">
    <source>
        <dbReference type="Proteomes" id="UP000005953"/>
    </source>
</evidence>
<keyword evidence="3" id="KW-1185">Reference proteome</keyword>
<dbReference type="InterPro" id="IPR020008">
    <property type="entry name" value="GlyGly_CTERM"/>
</dbReference>
<feature type="domain" description="Endonuclease/exonuclease/phosphatase" evidence="1">
    <location>
        <begin position="506"/>
        <end position="742"/>
    </location>
</feature>
<dbReference type="Proteomes" id="UP000005953">
    <property type="component" value="Unassembled WGS sequence"/>
</dbReference>
<dbReference type="STRING" id="314283.MED297_03055"/>
<dbReference type="NCBIfam" id="TIGR03501">
    <property type="entry name" value="GlyGly_CTERM"/>
    <property type="match status" value="1"/>
</dbReference>
<dbReference type="SUPFAM" id="SSF56219">
    <property type="entry name" value="DNase I-like"/>
    <property type="match status" value="1"/>
</dbReference>
<comment type="caution">
    <text evidence="2">The sequence shown here is derived from an EMBL/GenBank/DDBJ whole genome shotgun (WGS) entry which is preliminary data.</text>
</comment>
<dbReference type="HOGENOM" id="CLU_006338_0_1_6"/>
<sequence>MITAVVDGPDADNLKALELYATSNIADLSAYQVAIESNANTEFNTTKISLPSVSLTAGSYYWLSNGTVEKFETYFGFAPDASDLNLNVNGDDRYALINVNDETVVDLFGERGVDGTDTDWEYLDGWAAREASYGPSATFDISEWTFSGKNALDNTITNPSVPVRGEAPAGPTIPEIGVCGDESTLISEVQGETATPPELGNYHVVEAVIHQLASGYSGVFIQEEDFDSDSNAATSEGIFVYLGGSYNTTVTDNNLAAGSQIRIVGQVSEYGNITQLSDIQELAVCADSVALPTPAQLTFPLTSLDQLEAVEGMAASITQTMVVSDFFGNGYGWLKYGQFVASSNLHYQPTAVTEPSEASYNAAVEARILDSILIDDGSSWRNPESIPFPNATGFSNSNYFRVGYDLSNLNGAIHGYSSSSTSLPYALIPSVEPIFDSAGNDRTLEPTVDRSGNLVIASMNVLNLFNGVEDPEVNGGETFFPADDTEADKYGYRGAYSEDDYLIQRGKIVEALKAMDADLIGLMEIENDGFGELSSIQALLTALNAEMPTDQQYVFVNPETDSGKIGTDAIAVGLLYRPSVLTAKGDAVILDSSNSPTDEDGNALFLDSKNRPSLIQSFTHKNTDRVFTASINHLKSKGSSCDALNDPNLDDGAGNCNKTRERAVQGLMAFLSNDPTNSGSNRLVVMGDMNAYSKETPIQMFESKGMVNLKATNKATEAHPFSYSYGGFLGSLDYILGSNAMTSDLLSIDAWHINSLEANAFDYDTDLDPYDDNDTYASVDPYYSSDHDPIIASFLLTKTTSVPDTGGDDGDDDKKGGSLGWPMLLLLPLLAIYRKTRVTA</sequence>
<name>A4BH03_9GAMM</name>
<dbReference type="AlphaFoldDB" id="A4BH03"/>
<dbReference type="NCBIfam" id="NF033681">
    <property type="entry name" value="ExeM_NucH_DNase"/>
    <property type="match status" value="1"/>
</dbReference>
<protein>
    <recommendedName>
        <fullName evidence="1">Endonuclease/exonuclease/phosphatase domain-containing protein</fullName>
    </recommendedName>
</protein>
<dbReference type="PANTHER" id="PTHR42834">
    <property type="entry name" value="ENDONUCLEASE/EXONUCLEASE/PHOSPHATASE FAMILY PROTEIN (AFU_ORTHOLOGUE AFUA_3G09210)"/>
    <property type="match status" value="1"/>
</dbReference>
<proteinExistence type="predicted"/>
<dbReference type="CDD" id="cd04486">
    <property type="entry name" value="YhcR_OBF_like"/>
    <property type="match status" value="1"/>
</dbReference>
<dbReference type="InterPro" id="IPR047971">
    <property type="entry name" value="ExeM-like"/>
</dbReference>
<reference evidence="2 3" key="1">
    <citation type="submission" date="2006-02" db="EMBL/GenBank/DDBJ databases">
        <authorList>
            <person name="Pinhassi J."/>
            <person name="Pedros-Alio C."/>
            <person name="Ferriera S."/>
            <person name="Johnson J."/>
            <person name="Kravitz S."/>
            <person name="Halpern A."/>
            <person name="Remington K."/>
            <person name="Beeson K."/>
            <person name="Tran B."/>
            <person name="Rogers Y.-H."/>
            <person name="Friedman R."/>
            <person name="Venter J.C."/>
        </authorList>
    </citation>
    <scope>NUCLEOTIDE SEQUENCE [LARGE SCALE GENOMIC DNA]</scope>
    <source>
        <strain evidence="2 3">MED297</strain>
    </source>
</reference>
<organism evidence="2 3">
    <name type="scientific">Reinekea blandensis MED297</name>
    <dbReference type="NCBI Taxonomy" id="314283"/>
    <lineage>
        <taxon>Bacteria</taxon>
        <taxon>Pseudomonadati</taxon>
        <taxon>Pseudomonadota</taxon>
        <taxon>Gammaproteobacteria</taxon>
        <taxon>Oceanospirillales</taxon>
        <taxon>Saccharospirillaceae</taxon>
        <taxon>Reinekea</taxon>
    </lineage>
</organism>
<dbReference type="InterPro" id="IPR005135">
    <property type="entry name" value="Endo/exonuclease/phosphatase"/>
</dbReference>
<dbReference type="Gene3D" id="3.60.10.10">
    <property type="entry name" value="Endonuclease/exonuclease/phosphatase"/>
    <property type="match status" value="1"/>
</dbReference>
<evidence type="ECO:0000313" key="2">
    <source>
        <dbReference type="EMBL" id="EAR08649.1"/>
    </source>
</evidence>
<dbReference type="InterPro" id="IPR036691">
    <property type="entry name" value="Endo/exonu/phosph_ase_sf"/>
</dbReference>
<dbReference type="PANTHER" id="PTHR42834:SF1">
    <property type="entry name" value="ENDONUCLEASE_EXONUCLEASE_PHOSPHATASE FAMILY PROTEIN (AFU_ORTHOLOGUE AFUA_3G09210)"/>
    <property type="match status" value="1"/>
</dbReference>
<dbReference type="Pfam" id="PF03372">
    <property type="entry name" value="Exo_endo_phos"/>
    <property type="match status" value="1"/>
</dbReference>
<accession>A4BH03</accession>
<dbReference type="EMBL" id="AAOE01000018">
    <property type="protein sequence ID" value="EAR08649.1"/>
    <property type="molecule type" value="Genomic_DNA"/>
</dbReference>
<evidence type="ECO:0000259" key="1">
    <source>
        <dbReference type="Pfam" id="PF03372"/>
    </source>
</evidence>
<dbReference type="GO" id="GO:0003824">
    <property type="term" value="F:catalytic activity"/>
    <property type="evidence" value="ECO:0007669"/>
    <property type="project" value="InterPro"/>
</dbReference>